<dbReference type="PROSITE" id="PS50280">
    <property type="entry name" value="SET"/>
    <property type="match status" value="1"/>
</dbReference>
<evidence type="ECO:0000256" key="4">
    <source>
        <dbReference type="SAM" id="Coils"/>
    </source>
</evidence>
<dbReference type="PhylomeDB" id="A0A1B0FAL2"/>
<dbReference type="AlphaFoldDB" id="A0A1B0FAL2"/>
<feature type="domain" description="SET" evidence="5">
    <location>
        <begin position="212"/>
        <end position="528"/>
    </location>
</feature>
<organism evidence="6 7">
    <name type="scientific">Glossina morsitans morsitans</name>
    <name type="common">Savannah tsetse fly</name>
    <dbReference type="NCBI Taxonomy" id="37546"/>
    <lineage>
        <taxon>Eukaryota</taxon>
        <taxon>Metazoa</taxon>
        <taxon>Ecdysozoa</taxon>
        <taxon>Arthropoda</taxon>
        <taxon>Hexapoda</taxon>
        <taxon>Insecta</taxon>
        <taxon>Pterygota</taxon>
        <taxon>Neoptera</taxon>
        <taxon>Endopterygota</taxon>
        <taxon>Diptera</taxon>
        <taxon>Brachycera</taxon>
        <taxon>Muscomorpha</taxon>
        <taxon>Hippoboscoidea</taxon>
        <taxon>Glossinidae</taxon>
        <taxon>Glossina</taxon>
    </lineage>
</organism>
<keyword evidence="7" id="KW-1185">Reference proteome</keyword>
<feature type="coiled-coil region" evidence="4">
    <location>
        <begin position="183"/>
        <end position="210"/>
    </location>
</feature>
<accession>A0A1B0FAL2</accession>
<evidence type="ECO:0000256" key="2">
    <source>
        <dbReference type="ARBA" id="ARBA00022679"/>
    </source>
</evidence>
<evidence type="ECO:0000313" key="6">
    <source>
        <dbReference type="EnsemblMetazoa" id="GMOY000548-PA"/>
    </source>
</evidence>
<evidence type="ECO:0000256" key="3">
    <source>
        <dbReference type="ARBA" id="ARBA00022691"/>
    </source>
</evidence>
<keyword evidence="1" id="KW-0489">Methyltransferase</keyword>
<sequence length="758" mass="88849">MDSEWLNFLLSQLRLVNYENEYETMLLLFDKPLPRKLVCKSAQDLLESLKRNENYEFSLKDKQTRIREAANLRKEGNDCMAEKEKPSKMLKACRLYTDAIFTAIDVDVDNVELSLGYANRALALQCFGYYQQAYDDCECALEIGYPKKLYPKIICRQAYCALQLKNAELLQKHLNVLENMHLNENFRRQVQELKANLLKLQDQTEKTLENVESILKNRDSQEIVNAFGEIGRYMRAKRLIKQNELIFAERAAALAPIGSAVQLCNHCAKTSFIPIPCQHCRGRVVYCSLACFKAHKNIHLYECSAYQMQLFAHVGIAHLALRTILDNGLLTILDLLRNKQTTEEIWTSLTDGGDVWSNQTVAYSESLRMVSHLKKMTLEDVKVFAAVSHLIVVYLSRYTSFFDLLSSKHRFDCNWELIVAALILKHIGQSMVNGHVCTVIRPKLFEHYTLTEYHLLNEDLWEKPWHLRRGYLHRFAYIDDVATLNLPYTSICNHSCLPLFQPKFSGRIISAYAMRDIKDREEITNCYTQHCRTERRQTRQEILEKSYHFVCKCGECMRPEGDDDVNQFHQYRCDNEKCRHVFVPQTTFKWWRGKTSNGLQNINVLCDVCGSRQKLEWFYDYQKLLTSLNSRLTRLRLYKLYQSLDEYLLAFNSCKAFMASKAVQEIFKFFNNGSLNEEDYENLTRMIKYSLEYEISTSGSRCISYICEMTYLWDIIASGKWKYEHKDMNSVFNESLIVLDDEMFLIFSNYYKDYLVKS</sequence>
<dbReference type="InterPro" id="IPR011990">
    <property type="entry name" value="TPR-like_helical_dom_sf"/>
</dbReference>
<dbReference type="InterPro" id="IPR052097">
    <property type="entry name" value="SET-MYND_domain_protein"/>
</dbReference>
<dbReference type="STRING" id="37546.A0A1B0FAL2"/>
<dbReference type="GO" id="GO:0042826">
    <property type="term" value="F:histone deacetylase binding"/>
    <property type="evidence" value="ECO:0007669"/>
    <property type="project" value="TreeGrafter"/>
</dbReference>
<dbReference type="Pfam" id="PF00856">
    <property type="entry name" value="SET"/>
    <property type="match status" value="1"/>
</dbReference>
<proteinExistence type="predicted"/>
<dbReference type="GO" id="GO:0008170">
    <property type="term" value="F:N-methyltransferase activity"/>
    <property type="evidence" value="ECO:0007669"/>
    <property type="project" value="UniProtKB-ARBA"/>
</dbReference>
<dbReference type="Proteomes" id="UP000092444">
    <property type="component" value="Unassembled WGS sequence"/>
</dbReference>
<dbReference type="GO" id="GO:0005634">
    <property type="term" value="C:nucleus"/>
    <property type="evidence" value="ECO:0007669"/>
    <property type="project" value="TreeGrafter"/>
</dbReference>
<name>A0A1B0FAL2_GLOMM</name>
<dbReference type="GO" id="GO:0005737">
    <property type="term" value="C:cytoplasm"/>
    <property type="evidence" value="ECO:0007669"/>
    <property type="project" value="TreeGrafter"/>
</dbReference>
<dbReference type="SUPFAM" id="SSF82199">
    <property type="entry name" value="SET domain"/>
    <property type="match status" value="1"/>
</dbReference>
<dbReference type="InterPro" id="IPR046341">
    <property type="entry name" value="SET_dom_sf"/>
</dbReference>
<dbReference type="Gene3D" id="2.170.270.10">
    <property type="entry name" value="SET domain"/>
    <property type="match status" value="2"/>
</dbReference>
<evidence type="ECO:0000313" key="7">
    <source>
        <dbReference type="Proteomes" id="UP000092444"/>
    </source>
</evidence>
<dbReference type="SUPFAM" id="SSF48452">
    <property type="entry name" value="TPR-like"/>
    <property type="match status" value="1"/>
</dbReference>
<dbReference type="GO" id="GO:0008757">
    <property type="term" value="F:S-adenosylmethionine-dependent methyltransferase activity"/>
    <property type="evidence" value="ECO:0007669"/>
    <property type="project" value="UniProtKB-ARBA"/>
</dbReference>
<dbReference type="GO" id="GO:0032259">
    <property type="term" value="P:methylation"/>
    <property type="evidence" value="ECO:0007669"/>
    <property type="project" value="UniProtKB-KW"/>
</dbReference>
<dbReference type="PANTHER" id="PTHR46165:SF2">
    <property type="entry name" value="SET AND MYND DOMAIN-CONTAINING PROTEIN 4"/>
    <property type="match status" value="1"/>
</dbReference>
<dbReference type="SUPFAM" id="SSF144232">
    <property type="entry name" value="HIT/MYND zinc finger-like"/>
    <property type="match status" value="1"/>
</dbReference>
<dbReference type="EnsemblMetazoa" id="GMOY000548-RA">
    <property type="protein sequence ID" value="GMOY000548-PA"/>
    <property type="gene ID" value="GMOY000548"/>
</dbReference>
<dbReference type="InterPro" id="IPR001214">
    <property type="entry name" value="SET_dom"/>
</dbReference>
<dbReference type="VEuPathDB" id="VectorBase:GMOY000548"/>
<dbReference type="Gene3D" id="1.10.220.160">
    <property type="match status" value="1"/>
</dbReference>
<dbReference type="GO" id="GO:0008276">
    <property type="term" value="F:protein methyltransferase activity"/>
    <property type="evidence" value="ECO:0007669"/>
    <property type="project" value="UniProtKB-ARBA"/>
</dbReference>
<reference evidence="6" key="1">
    <citation type="submission" date="2020-05" db="UniProtKB">
        <authorList>
            <consortium name="EnsemblMetazoa"/>
        </authorList>
    </citation>
    <scope>IDENTIFICATION</scope>
    <source>
        <strain evidence="6">Yale</strain>
    </source>
</reference>
<keyword evidence="3" id="KW-0949">S-adenosyl-L-methionine</keyword>
<dbReference type="Gene3D" id="6.10.140.2220">
    <property type="match status" value="1"/>
</dbReference>
<dbReference type="Gene3D" id="1.25.40.10">
    <property type="entry name" value="Tetratricopeptide repeat domain"/>
    <property type="match status" value="1"/>
</dbReference>
<protein>
    <recommendedName>
        <fullName evidence="5">SET domain-containing protein</fullName>
    </recommendedName>
</protein>
<evidence type="ECO:0000259" key="5">
    <source>
        <dbReference type="PROSITE" id="PS50280"/>
    </source>
</evidence>
<dbReference type="PANTHER" id="PTHR46165">
    <property type="entry name" value="SET AND MYND DOMAIN-CONTAINING PROTEIN 4"/>
    <property type="match status" value="1"/>
</dbReference>
<keyword evidence="4" id="KW-0175">Coiled coil</keyword>
<evidence type="ECO:0000256" key="1">
    <source>
        <dbReference type="ARBA" id="ARBA00022603"/>
    </source>
</evidence>
<keyword evidence="2" id="KW-0808">Transferase</keyword>
<dbReference type="EMBL" id="CCAG010019689">
    <property type="status" value="NOT_ANNOTATED_CDS"/>
    <property type="molecule type" value="Genomic_DNA"/>
</dbReference>